<comment type="pathway">
    <text evidence="1">Mycotoxin biosynthesis.</text>
</comment>
<evidence type="ECO:0000313" key="4">
    <source>
        <dbReference type="Proteomes" id="UP001201262"/>
    </source>
</evidence>
<dbReference type="EMBL" id="JAJTJA010000016">
    <property type="protein sequence ID" value="KAH8688957.1"/>
    <property type="molecule type" value="Genomic_DNA"/>
</dbReference>
<protein>
    <recommendedName>
        <fullName evidence="5">Tat pathway signal sequence</fullName>
    </recommendedName>
</protein>
<dbReference type="InterPro" id="IPR021765">
    <property type="entry name" value="UstYa-like"/>
</dbReference>
<dbReference type="AlphaFoldDB" id="A0AAD4KDA8"/>
<evidence type="ECO:0008006" key="5">
    <source>
        <dbReference type="Google" id="ProtNLM"/>
    </source>
</evidence>
<dbReference type="PANTHER" id="PTHR33365">
    <property type="entry name" value="YALI0B05434P"/>
    <property type="match status" value="1"/>
</dbReference>
<keyword evidence="4" id="KW-1185">Reference proteome</keyword>
<evidence type="ECO:0000256" key="1">
    <source>
        <dbReference type="ARBA" id="ARBA00004685"/>
    </source>
</evidence>
<dbReference type="Pfam" id="PF11807">
    <property type="entry name" value="UstYa"/>
    <property type="match status" value="1"/>
</dbReference>
<proteinExistence type="inferred from homology"/>
<organism evidence="3 4">
    <name type="scientific">Talaromyces proteolyticus</name>
    <dbReference type="NCBI Taxonomy" id="1131652"/>
    <lineage>
        <taxon>Eukaryota</taxon>
        <taxon>Fungi</taxon>
        <taxon>Dikarya</taxon>
        <taxon>Ascomycota</taxon>
        <taxon>Pezizomycotina</taxon>
        <taxon>Eurotiomycetes</taxon>
        <taxon>Eurotiomycetidae</taxon>
        <taxon>Eurotiales</taxon>
        <taxon>Trichocomaceae</taxon>
        <taxon>Talaromyces</taxon>
        <taxon>Talaromyces sect. Bacilispori</taxon>
    </lineage>
</organism>
<dbReference type="GeneID" id="70247885"/>
<dbReference type="RefSeq" id="XP_046065383.1">
    <property type="nucleotide sequence ID" value="XM_046217598.1"/>
</dbReference>
<evidence type="ECO:0000313" key="3">
    <source>
        <dbReference type="EMBL" id="KAH8688957.1"/>
    </source>
</evidence>
<dbReference type="Proteomes" id="UP001201262">
    <property type="component" value="Unassembled WGS sequence"/>
</dbReference>
<gene>
    <name evidence="3" type="ORF">BGW36DRAFT_391509</name>
</gene>
<comment type="caution">
    <text evidence="3">The sequence shown here is derived from an EMBL/GenBank/DDBJ whole genome shotgun (WGS) entry which is preliminary data.</text>
</comment>
<accession>A0AAD4KDA8</accession>
<comment type="similarity">
    <text evidence="2">Belongs to the ustYa family.</text>
</comment>
<reference evidence="3" key="1">
    <citation type="submission" date="2021-12" db="EMBL/GenBank/DDBJ databases">
        <title>Convergent genome expansion in fungi linked to evolution of root-endophyte symbiosis.</title>
        <authorList>
            <consortium name="DOE Joint Genome Institute"/>
            <person name="Ke Y.-H."/>
            <person name="Bonito G."/>
            <person name="Liao H.-L."/>
            <person name="Looney B."/>
            <person name="Rojas-Flechas A."/>
            <person name="Nash J."/>
            <person name="Hameed K."/>
            <person name="Schadt C."/>
            <person name="Martin F."/>
            <person name="Crous P.W."/>
            <person name="Miettinen O."/>
            <person name="Magnuson J.K."/>
            <person name="Labbe J."/>
            <person name="Jacobson D."/>
            <person name="Doktycz M.J."/>
            <person name="Veneault-Fourrey C."/>
            <person name="Kuo A."/>
            <person name="Mondo S."/>
            <person name="Calhoun S."/>
            <person name="Riley R."/>
            <person name="Ohm R."/>
            <person name="LaButti K."/>
            <person name="Andreopoulos B."/>
            <person name="Pangilinan J."/>
            <person name="Nolan M."/>
            <person name="Tritt A."/>
            <person name="Clum A."/>
            <person name="Lipzen A."/>
            <person name="Daum C."/>
            <person name="Barry K."/>
            <person name="Grigoriev I.V."/>
            <person name="Vilgalys R."/>
        </authorList>
    </citation>
    <scope>NUCLEOTIDE SEQUENCE</scope>
    <source>
        <strain evidence="3">PMI_201</strain>
    </source>
</reference>
<dbReference type="PANTHER" id="PTHR33365:SF4">
    <property type="entry name" value="CYCLOCHLOROTINE BIOSYNTHESIS PROTEIN O"/>
    <property type="match status" value="1"/>
</dbReference>
<evidence type="ECO:0000256" key="2">
    <source>
        <dbReference type="ARBA" id="ARBA00035112"/>
    </source>
</evidence>
<sequence length="195" mass="22304">MKTHNTVFSPALSAVRYKNLVSTAGIASLHDTSPYQGPPSEYNNQLWEDLYQFGITRIPMSEATQLANRTVPISDDPGYYAVTLDVFHQLHCLNMIRQTVWPTGPMDFNPIHVDHCIDSIRQSLMCSSDITPIPYIWFTEYQEALPVTNVLRTCRDFDVLRDWAQERQSFTFNSTIYVDDPLGNVLIEPIDNMVV</sequence>
<dbReference type="GO" id="GO:0043386">
    <property type="term" value="P:mycotoxin biosynthetic process"/>
    <property type="evidence" value="ECO:0007669"/>
    <property type="project" value="InterPro"/>
</dbReference>
<name>A0AAD4KDA8_9EURO</name>